<comment type="caution">
    <text evidence="1">The sequence shown here is derived from an EMBL/GenBank/DDBJ whole genome shotgun (WGS) entry which is preliminary data.</text>
</comment>
<dbReference type="SMR" id="A0A832WK93"/>
<dbReference type="Gene3D" id="3.40.50.300">
    <property type="entry name" value="P-loop containing nucleotide triphosphate hydrolases"/>
    <property type="match status" value="1"/>
</dbReference>
<dbReference type="EMBL" id="DUJN01000004">
    <property type="protein sequence ID" value="HII61099.1"/>
    <property type="molecule type" value="Genomic_DNA"/>
</dbReference>
<evidence type="ECO:0000313" key="1">
    <source>
        <dbReference type="EMBL" id="HII61099.1"/>
    </source>
</evidence>
<proteinExistence type="predicted"/>
<dbReference type="InterPro" id="IPR027417">
    <property type="entry name" value="P-loop_NTPase"/>
</dbReference>
<gene>
    <name evidence="1" type="ORF">HA331_04980</name>
</gene>
<dbReference type="OMA" id="PRGTNFW"/>
<dbReference type="AlphaFoldDB" id="A0A832WK93"/>
<dbReference type="Proteomes" id="UP000617544">
    <property type="component" value="Unassembled WGS sequence"/>
</dbReference>
<dbReference type="RefSeq" id="WP_048053088.1">
    <property type="nucleotide sequence ID" value="NZ_DUJN01000004.1"/>
</dbReference>
<evidence type="ECO:0000313" key="2">
    <source>
        <dbReference type="Proteomes" id="UP000617544"/>
    </source>
</evidence>
<accession>A0A832WK93</accession>
<protein>
    <recommendedName>
        <fullName evidence="3">KaiC-like domain-containing protein</fullName>
    </recommendedName>
</protein>
<name>A0A832WK93_PYRHR</name>
<sequence length="253" mass="29605">MISWEIEELDREIGKIKKHSLILIHEEDASSRGKDILFYILSRKLKSDNLVGMFSISYPLQLIIRILSRFGVDVIKYLENHRLAIVDTFGSFHGIKATMPGVWYLEGMLSSETLPIKYAKAVEDHKKVWMDLNLFEGRELYGFAISMSGYLEVFTPEETLRYLETSAEVRYGHPAYKKYPRGTNFWLWEGVKDKRVLLSVYRRADYVLKTRSSLGENGIKRELLVIKTPKPIEELVRFEYEFKGNEPKLRRVD</sequence>
<reference evidence="1" key="1">
    <citation type="journal article" date="2020" name="bioRxiv">
        <title>A rank-normalized archaeal taxonomy based on genome phylogeny resolves widespread incomplete and uneven classifications.</title>
        <authorList>
            <person name="Rinke C."/>
            <person name="Chuvochina M."/>
            <person name="Mussig A.J."/>
            <person name="Chaumeil P.-A."/>
            <person name="Waite D.W."/>
            <person name="Whitman W.B."/>
            <person name="Parks D.H."/>
            <person name="Hugenholtz P."/>
        </authorList>
    </citation>
    <scope>NUCLEOTIDE SEQUENCE</scope>
    <source>
        <strain evidence="1">UBA8834</strain>
    </source>
</reference>
<organism evidence="1 2">
    <name type="scientific">Pyrococcus horikoshii</name>
    <dbReference type="NCBI Taxonomy" id="53953"/>
    <lineage>
        <taxon>Archaea</taxon>
        <taxon>Methanobacteriati</taxon>
        <taxon>Methanobacteriota</taxon>
        <taxon>Thermococci</taxon>
        <taxon>Thermococcales</taxon>
        <taxon>Thermococcaceae</taxon>
        <taxon>Pyrococcus</taxon>
    </lineage>
</organism>
<dbReference type="GeneID" id="1444203"/>
<evidence type="ECO:0008006" key="3">
    <source>
        <dbReference type="Google" id="ProtNLM"/>
    </source>
</evidence>